<reference evidence="1 2" key="1">
    <citation type="journal article" date="2010" name="Virology">
        <title>A jumbo phage infecting the phytopathogen Ralstonia solanacearum defines a new lineage of the Myoviridae family.</title>
        <authorList>
            <person name="Yamada T."/>
            <person name="Satoh S."/>
            <person name="Ishikawa H."/>
            <person name="Fujiwara A."/>
            <person name="Kawasaki T."/>
            <person name="Fujie M."/>
            <person name="Ogata H."/>
        </authorList>
    </citation>
    <scope>NUCLEOTIDE SEQUENCE [LARGE SCALE GENOMIC DNA]</scope>
</reference>
<dbReference type="RefSeq" id="YP_001950091.1">
    <property type="nucleotide sequence ID" value="NC_010811.2"/>
</dbReference>
<evidence type="ECO:0008006" key="3">
    <source>
        <dbReference type="Google" id="ProtNLM"/>
    </source>
</evidence>
<protein>
    <recommendedName>
        <fullName evidence="3">DNA repair protein MmcB-related protein</fullName>
    </recommendedName>
</protein>
<dbReference type="KEGG" id="vg:6369717"/>
<accession>B2ZY91</accession>
<keyword evidence="2" id="KW-1185">Reference proteome</keyword>
<sequence>MTMDAAQLKTAVTQYLTKKRYAVVYEAGVVRRGRRRVDVLAINMRGHVIVVETKSCKQDFVRDTKWQEYLDHCHKFYFAMDEATYDAVQHLIPKGVGVFVVQPRPERKRKYPIRAVQSAKSMDLDPQAVFQLMVRVVFKKADATRYKRKS</sequence>
<dbReference type="EMBL" id="AB366653">
    <property type="protein sequence ID" value="BAG41661.1"/>
    <property type="molecule type" value="Genomic_DNA"/>
</dbReference>
<name>B2ZY91_9CAUD</name>
<dbReference type="InterPro" id="IPR009394">
    <property type="entry name" value="MmcB-like"/>
</dbReference>
<organism evidence="1 2">
    <name type="scientific">Ralstonia phage phiRSL1</name>
    <dbReference type="NCBI Taxonomy" id="1980924"/>
    <lineage>
        <taxon>Viruses</taxon>
        <taxon>Duplodnaviria</taxon>
        <taxon>Heunggongvirae</taxon>
        <taxon>Uroviricota</taxon>
        <taxon>Caudoviricetes</taxon>
        <taxon>Mieseafarmvirus</taxon>
        <taxon>Mieseafarmvirus RSL1</taxon>
    </lineage>
</organism>
<evidence type="ECO:0000313" key="1">
    <source>
        <dbReference type="EMBL" id="BAG41661.1"/>
    </source>
</evidence>
<evidence type="ECO:0000313" key="2">
    <source>
        <dbReference type="Proteomes" id="UP000001034"/>
    </source>
</evidence>
<dbReference type="Pfam" id="PF06319">
    <property type="entry name" value="MmcB-like"/>
    <property type="match status" value="1"/>
</dbReference>
<dbReference type="Proteomes" id="UP000001034">
    <property type="component" value="Segment"/>
</dbReference>
<dbReference type="GeneID" id="6369717"/>
<proteinExistence type="predicted"/>